<dbReference type="RefSeq" id="WP_024911028.1">
    <property type="nucleotide sequence ID" value="NZ_CP007044.2"/>
</dbReference>
<keyword evidence="2" id="KW-1185">Reference proteome</keyword>
<reference evidence="1 2" key="2">
    <citation type="submission" date="2015-03" db="EMBL/GenBank/DDBJ databases">
        <authorList>
            <person name="Chan K.-G."/>
        </authorList>
    </citation>
    <scope>NUCLEOTIDE SEQUENCE [LARGE SCALE GENOMIC DNA]</scope>
    <source>
        <strain evidence="1 2">RB-25</strain>
    </source>
</reference>
<dbReference type="InterPro" id="IPR006441">
    <property type="entry name" value="Phage_P2_GpN"/>
</dbReference>
<protein>
    <submittedName>
        <fullName evidence="1">Capsid protein</fullName>
    </submittedName>
</protein>
<sequence>MRNETRVKFDQYLSRQAELNHIPVSSVTAKFSVDPSITQTLENRIQESSEFLTRINISSVSEQEGEKLGLGIDAPIASTTDTTVERRQPASVDNLDSGKYRCEQTNSDTFIRYARLDAFAKFKDFQARVTNQIIKRRGLDRIMIGLNGVSRAAKSNKAQNPLLQDVNIGWLQKYRLYSPQRVLAEITVTSRDEDNVIIAKGDYGNLDSLAYDAVNSLIEPWFQDDTGLIVICGRNLLSDKYFPILNTLSKTNPNSEALAGQVLLSQQQIGAMPTYRVPYFPPNAMLITRFDNLSIYWQEDTHRRMIRDEPEWDRIATYESSNDAYVVEDYGCGCLIEGITPATV</sequence>
<name>W0L880_9GAMM</name>
<dbReference type="PATRIC" id="fig|1441930.4.peg.314"/>
<evidence type="ECO:0000313" key="1">
    <source>
        <dbReference type="EMBL" id="AHG18462.1"/>
    </source>
</evidence>
<dbReference type="Proteomes" id="UP000019030">
    <property type="component" value="Chromosome"/>
</dbReference>
<dbReference type="HOGENOM" id="CLU_049296_1_0_6"/>
<accession>W0L880</accession>
<dbReference type="AlphaFoldDB" id="W0L880"/>
<organism evidence="1 2">
    <name type="scientific">Chania multitudinisentens RB-25</name>
    <dbReference type="NCBI Taxonomy" id="1441930"/>
    <lineage>
        <taxon>Bacteria</taxon>
        <taxon>Pseudomonadati</taxon>
        <taxon>Pseudomonadota</taxon>
        <taxon>Gammaproteobacteria</taxon>
        <taxon>Enterobacterales</taxon>
        <taxon>Yersiniaceae</taxon>
        <taxon>Chania</taxon>
    </lineage>
</organism>
<dbReference type="Pfam" id="PF05125">
    <property type="entry name" value="Phage_cap_P2"/>
    <property type="match status" value="1"/>
</dbReference>
<evidence type="ECO:0000313" key="2">
    <source>
        <dbReference type="Proteomes" id="UP000019030"/>
    </source>
</evidence>
<dbReference type="NCBIfam" id="TIGR01551">
    <property type="entry name" value="major_capsid_P2"/>
    <property type="match status" value="1"/>
</dbReference>
<dbReference type="KEGG" id="sfo:Z042_01525"/>
<reference evidence="1 2" key="1">
    <citation type="submission" date="2014-01" db="EMBL/GenBank/DDBJ databases">
        <title>Isolation of Serratia multitudinisentens RB-25 from Ex-Landfill site.</title>
        <authorList>
            <person name="Robson E.H.J."/>
        </authorList>
    </citation>
    <scope>NUCLEOTIDE SEQUENCE [LARGE SCALE GENOMIC DNA]</scope>
    <source>
        <strain evidence="1 2">RB-25</strain>
    </source>
</reference>
<dbReference type="EMBL" id="CP007044">
    <property type="protein sequence ID" value="AHG18462.1"/>
    <property type="molecule type" value="Genomic_DNA"/>
</dbReference>
<proteinExistence type="predicted"/>
<gene>
    <name evidence="1" type="ORF">Z042_01525</name>
</gene>
<dbReference type="STRING" id="1441930.Z042_01525"/>
<dbReference type="eggNOG" id="ENOG502Z7HY">
    <property type="taxonomic scope" value="Bacteria"/>
</dbReference>
<dbReference type="OrthoDB" id="5464529at2"/>